<keyword evidence="2 3" id="KW-0808">Transferase</keyword>
<dbReference type="EMBL" id="FOKI01000031">
    <property type="protein sequence ID" value="SFB34237.1"/>
    <property type="molecule type" value="Genomic_DNA"/>
</dbReference>
<dbReference type="PANTHER" id="PTHR43648">
    <property type="entry name" value="ELECTRON TRANSFER FLAVOPROTEIN BETA SUBUNIT LYSINE METHYLTRANSFERASE"/>
    <property type="match status" value="1"/>
</dbReference>
<keyword evidence="3" id="KW-0689">Ribosomal protein</keyword>
<reference evidence="3 4" key="1">
    <citation type="submission" date="2016-10" db="EMBL/GenBank/DDBJ databases">
        <authorList>
            <person name="de Groot N.N."/>
        </authorList>
    </citation>
    <scope>NUCLEOTIDE SEQUENCE [LARGE SCALE GENOMIC DNA]</scope>
    <source>
        <strain evidence="3 4">DSM 12271</strain>
    </source>
</reference>
<sequence>MFKITFNSKSSNVDSTIELLQIHDIFNTYYEAHITVVEDKYGYDFVENDDKDILINIICEDSDELSQTEHKLKEILNDVNFSICEVDNTNFQQSFEPIDLNNGYVLADPSYICEDNKMHINFIPQGAFGTGVHETTQDLLRTILSMDLTGKSVLDIGTGSGILALAASIKNAKKVTALDLRDVTDEIELNASLNNLNNIEVAVGNALEDLTLSIDDYYDLIIINIGGEETHMFMPFINNHCTKNSTVLVSGLVTWSYEEVVEGIKTYGFELCETITSNEWVSLSFNKK</sequence>
<dbReference type="InterPro" id="IPR050078">
    <property type="entry name" value="Ribosomal_L11_MeTrfase_PrmA"/>
</dbReference>
<accession>A0A1I1A8I6</accession>
<keyword evidence="4" id="KW-1185">Reference proteome</keyword>
<evidence type="ECO:0000313" key="4">
    <source>
        <dbReference type="Proteomes" id="UP000198619"/>
    </source>
</evidence>
<dbReference type="GO" id="GO:0005840">
    <property type="term" value="C:ribosome"/>
    <property type="evidence" value="ECO:0007669"/>
    <property type="project" value="UniProtKB-KW"/>
</dbReference>
<dbReference type="OrthoDB" id="1888493at2"/>
<dbReference type="STRING" id="84698.SAMN04488528_103124"/>
<proteinExistence type="predicted"/>
<evidence type="ECO:0000256" key="2">
    <source>
        <dbReference type="ARBA" id="ARBA00022679"/>
    </source>
</evidence>
<dbReference type="Proteomes" id="UP000198619">
    <property type="component" value="Unassembled WGS sequence"/>
</dbReference>
<dbReference type="GO" id="GO:0032259">
    <property type="term" value="P:methylation"/>
    <property type="evidence" value="ECO:0007669"/>
    <property type="project" value="UniProtKB-KW"/>
</dbReference>
<name>A0A1I1A8I6_9CLOT</name>
<dbReference type="GO" id="GO:0008276">
    <property type="term" value="F:protein methyltransferase activity"/>
    <property type="evidence" value="ECO:0007669"/>
    <property type="project" value="TreeGrafter"/>
</dbReference>
<evidence type="ECO:0000256" key="1">
    <source>
        <dbReference type="ARBA" id="ARBA00022603"/>
    </source>
</evidence>
<dbReference type="Pfam" id="PF06325">
    <property type="entry name" value="PrmA"/>
    <property type="match status" value="1"/>
</dbReference>
<protein>
    <submittedName>
        <fullName evidence="3">[LSU ribosomal protein L11P]-lysine N-methyltransferase</fullName>
    </submittedName>
</protein>
<evidence type="ECO:0000313" key="3">
    <source>
        <dbReference type="EMBL" id="SFB34237.1"/>
    </source>
</evidence>
<dbReference type="Gene3D" id="3.40.50.150">
    <property type="entry name" value="Vaccinia Virus protein VP39"/>
    <property type="match status" value="1"/>
</dbReference>
<keyword evidence="1 3" id="KW-0489">Methyltransferase</keyword>
<dbReference type="SUPFAM" id="SSF53335">
    <property type="entry name" value="S-adenosyl-L-methionine-dependent methyltransferases"/>
    <property type="match status" value="1"/>
</dbReference>
<dbReference type="InterPro" id="IPR029063">
    <property type="entry name" value="SAM-dependent_MTases_sf"/>
</dbReference>
<dbReference type="RefSeq" id="WP_090042552.1">
    <property type="nucleotide sequence ID" value="NZ_FOKI01000031.1"/>
</dbReference>
<keyword evidence="3" id="KW-0687">Ribonucleoprotein</keyword>
<dbReference type="PANTHER" id="PTHR43648:SF1">
    <property type="entry name" value="ELECTRON TRANSFER FLAVOPROTEIN BETA SUBUNIT LYSINE METHYLTRANSFERASE"/>
    <property type="match status" value="1"/>
</dbReference>
<organism evidence="3 4">
    <name type="scientific">Clostridium frigidicarnis</name>
    <dbReference type="NCBI Taxonomy" id="84698"/>
    <lineage>
        <taxon>Bacteria</taxon>
        <taxon>Bacillati</taxon>
        <taxon>Bacillota</taxon>
        <taxon>Clostridia</taxon>
        <taxon>Eubacteriales</taxon>
        <taxon>Clostridiaceae</taxon>
        <taxon>Clostridium</taxon>
    </lineage>
</organism>
<dbReference type="AlphaFoldDB" id="A0A1I1A8I6"/>
<dbReference type="CDD" id="cd02440">
    <property type="entry name" value="AdoMet_MTases"/>
    <property type="match status" value="1"/>
</dbReference>
<gene>
    <name evidence="3" type="ORF">SAMN04488528_103124</name>
</gene>